<dbReference type="GeneID" id="24817289"/>
<keyword evidence="14" id="KW-0464">Manganese</keyword>
<dbReference type="Gene3D" id="3.40.50.12610">
    <property type="match status" value="1"/>
</dbReference>
<evidence type="ECO:0000256" key="10">
    <source>
        <dbReference type="ARBA" id="ARBA00022723"/>
    </source>
</evidence>
<comment type="cofactor">
    <cofactor evidence="1">
        <name>Mn(2+)</name>
        <dbReference type="ChEBI" id="CHEBI:29035"/>
    </cofactor>
</comment>
<evidence type="ECO:0000256" key="6">
    <source>
        <dbReference type="ARBA" id="ARBA00012602"/>
    </source>
</evidence>
<dbReference type="UniPathway" id="UPA00378"/>
<dbReference type="Proteomes" id="UP000241022">
    <property type="component" value="Unassembled WGS sequence"/>
</dbReference>
<evidence type="ECO:0000256" key="5">
    <source>
        <dbReference type="ARBA" id="ARBA00010810"/>
    </source>
</evidence>
<dbReference type="EMBL" id="LXWN01000002">
    <property type="protein sequence ID" value="PTL87219.1"/>
    <property type="molecule type" value="Genomic_DNA"/>
</dbReference>
<feature type="domain" description="Oligosaccharyl transferase STT3 N-terminal" evidence="18">
    <location>
        <begin position="48"/>
        <end position="408"/>
    </location>
</feature>
<accession>A0A0A7V1V1</accession>
<comment type="similarity">
    <text evidence="5">Belongs to the STT3 family.</text>
</comment>
<feature type="transmembrane region" description="Helical" evidence="17">
    <location>
        <begin position="198"/>
        <end position="226"/>
    </location>
</feature>
<keyword evidence="8 20" id="KW-0808">Transferase</keyword>
<dbReference type="PANTHER" id="PTHR13872:SF1">
    <property type="entry name" value="DOLICHYL-DIPHOSPHOOLIGOSACCHARIDE--PROTEIN GLYCOSYLTRANSFERASE SUBUNIT STT3B"/>
    <property type="match status" value="1"/>
</dbReference>
<dbReference type="GO" id="GO:0046872">
    <property type="term" value="F:metal ion binding"/>
    <property type="evidence" value="ECO:0007669"/>
    <property type="project" value="UniProtKB-KW"/>
</dbReference>
<evidence type="ECO:0000259" key="18">
    <source>
        <dbReference type="Pfam" id="PF02516"/>
    </source>
</evidence>
<name>A0A0A7V1V1_9ARCH</name>
<evidence type="ECO:0000256" key="4">
    <source>
        <dbReference type="ARBA" id="ARBA00004922"/>
    </source>
</evidence>
<evidence type="ECO:0000256" key="14">
    <source>
        <dbReference type="ARBA" id="ARBA00023211"/>
    </source>
</evidence>
<dbReference type="RefSeq" id="WP_048106417.1">
    <property type="nucleotide sequence ID" value="NZ_CP007026.1"/>
</dbReference>
<keyword evidence="9 17" id="KW-0812">Transmembrane</keyword>
<feature type="transmembrane region" description="Helical" evidence="17">
    <location>
        <begin position="436"/>
        <end position="455"/>
    </location>
</feature>
<keyword evidence="7" id="KW-0328">Glycosyltransferase</keyword>
<organism evidence="20 22">
    <name type="scientific">Candidatus Nitrosopelagicus brevis</name>
    <dbReference type="NCBI Taxonomy" id="1410606"/>
    <lineage>
        <taxon>Archaea</taxon>
        <taxon>Nitrososphaerota</taxon>
    </lineage>
</organism>
<reference evidence="23" key="3">
    <citation type="submission" date="2016-05" db="EMBL/GenBank/DDBJ databases">
        <authorList>
            <person name="Dupont C."/>
            <person name="Santoro A."/>
        </authorList>
    </citation>
    <scope>NUCLEOTIDE SEQUENCE [LARGE SCALE GENOMIC DNA]</scope>
    <source>
        <strain evidence="23">U25</strain>
    </source>
</reference>
<evidence type="ECO:0000256" key="13">
    <source>
        <dbReference type="ARBA" id="ARBA00023136"/>
    </source>
</evidence>
<evidence type="ECO:0000256" key="12">
    <source>
        <dbReference type="ARBA" id="ARBA00022989"/>
    </source>
</evidence>
<dbReference type="InterPro" id="IPR048307">
    <property type="entry name" value="STT3_N"/>
</dbReference>
<reference evidence="21 23" key="4">
    <citation type="submission" date="2018-04" db="EMBL/GenBank/DDBJ databases">
        <title>Transcriptomics of ammonia oxidizing archaea.</title>
        <authorList>
            <person name="Carini P."/>
        </authorList>
    </citation>
    <scope>NUCLEOTIDE SEQUENCE [LARGE SCALE GENOMIC DNA]</scope>
    <source>
        <strain evidence="21 23">U25</strain>
    </source>
</reference>
<feature type="domain" description="STT3/PglB/AglB core" evidence="19">
    <location>
        <begin position="502"/>
        <end position="562"/>
    </location>
</feature>
<feature type="transmembrane region" description="Helical" evidence="17">
    <location>
        <begin position="111"/>
        <end position="134"/>
    </location>
</feature>
<dbReference type="OrthoDB" id="12184at2157"/>
<evidence type="ECO:0000256" key="11">
    <source>
        <dbReference type="ARBA" id="ARBA00022842"/>
    </source>
</evidence>
<comment type="catalytic activity">
    <reaction evidence="16">
        <text>an archaeal dolichyl phosphooligosaccharide + [protein]-L-asparagine = an archaeal dolichyl phosphate + a glycoprotein with the oligosaccharide chain attached by N-beta-D-glycosyl linkage to a protein L-asparagine.</text>
        <dbReference type="EC" id="2.4.99.21"/>
    </reaction>
</comment>
<dbReference type="EMBL" id="CP007026">
    <property type="protein sequence ID" value="AJA93022.1"/>
    <property type="molecule type" value="Genomic_DNA"/>
</dbReference>
<evidence type="ECO:0000256" key="17">
    <source>
        <dbReference type="SAM" id="Phobius"/>
    </source>
</evidence>
<protein>
    <recommendedName>
        <fullName evidence="6">dolichyl-phosphooligosaccharide-protein glycotransferase</fullName>
        <ecNumber evidence="6">2.4.99.21</ecNumber>
    </recommendedName>
    <alternativeName>
        <fullName evidence="15">Oligosaccharyl transferase</fullName>
    </alternativeName>
</protein>
<evidence type="ECO:0000256" key="2">
    <source>
        <dbReference type="ARBA" id="ARBA00001946"/>
    </source>
</evidence>
<dbReference type="InterPro" id="IPR003674">
    <property type="entry name" value="Oligo_trans_STT3"/>
</dbReference>
<dbReference type="Pfam" id="PF21436">
    <property type="entry name" value="STT3-PglB_core"/>
    <property type="match status" value="1"/>
</dbReference>
<evidence type="ECO:0000256" key="9">
    <source>
        <dbReference type="ARBA" id="ARBA00022692"/>
    </source>
</evidence>
<feature type="transmembrane region" description="Helical" evidence="17">
    <location>
        <begin position="298"/>
        <end position="323"/>
    </location>
</feature>
<dbReference type="GO" id="GO:0012505">
    <property type="term" value="C:endomembrane system"/>
    <property type="evidence" value="ECO:0007669"/>
    <property type="project" value="UniProtKB-SubCell"/>
</dbReference>
<keyword evidence="10" id="KW-0479">Metal-binding</keyword>
<feature type="transmembrane region" description="Helical" evidence="17">
    <location>
        <begin position="409"/>
        <end position="429"/>
    </location>
</feature>
<keyword evidence="13 17" id="KW-0472">Membrane</keyword>
<feature type="transmembrane region" description="Helical" evidence="17">
    <location>
        <begin position="140"/>
        <end position="158"/>
    </location>
</feature>
<evidence type="ECO:0000256" key="8">
    <source>
        <dbReference type="ARBA" id="ARBA00022679"/>
    </source>
</evidence>
<evidence type="ECO:0000313" key="23">
    <source>
        <dbReference type="Proteomes" id="UP000241022"/>
    </source>
</evidence>
<dbReference type="HOGENOM" id="CLU_014319_0_0_2"/>
<evidence type="ECO:0000313" key="21">
    <source>
        <dbReference type="EMBL" id="PTL87219.1"/>
    </source>
</evidence>
<comment type="subcellular location">
    <subcellularLocation>
        <location evidence="3">Endomembrane system</location>
        <topology evidence="3">Multi-pass membrane protein</topology>
    </subcellularLocation>
</comment>
<dbReference type="GO" id="GO:0016020">
    <property type="term" value="C:membrane"/>
    <property type="evidence" value="ECO:0007669"/>
    <property type="project" value="InterPro"/>
</dbReference>
<keyword evidence="11" id="KW-0460">Magnesium</keyword>
<comment type="pathway">
    <text evidence="4">Protein modification; protein glycosylation.</text>
</comment>
<dbReference type="GO" id="GO:0004576">
    <property type="term" value="F:oligosaccharyl transferase activity"/>
    <property type="evidence" value="ECO:0007669"/>
    <property type="project" value="InterPro"/>
</dbReference>
<feature type="transmembrane region" description="Helical" evidence="17">
    <location>
        <begin position="385"/>
        <end position="403"/>
    </location>
</feature>
<evidence type="ECO:0000256" key="16">
    <source>
        <dbReference type="ARBA" id="ARBA00034066"/>
    </source>
</evidence>
<keyword evidence="12 17" id="KW-1133">Transmembrane helix</keyword>
<sequence length="757" mass="85212">MVSNQKLFTVGTFDFRLQHLLVIGVLVLAVSIGMLIRSGPSSYGFELFEFDPFFNFRATEYILDNGTDAYFNWIDEKTWHPFGRNVSETSQVTLHLTAAFLYPIFNFGSSLYNFTILFPLVIGSLTAIVVFAFVRVLGGTTAGLFAALIFSVSVPIFSRGLIGWFKSEPLGLFFAFIAMYLFVSGIKFNKGKISLIKLIIAGLFLSLGLSAWGGILFFVIPIVLFYFSLPFFKNKDNFIMWAAPSFSTSVILFSLVFERTTTFIIGYAGLALLLPTIFIIIAGIVMKFSSERAKIRNCAIVLISFVTSGIGIASSGIIGLPSFRYLNAVNPFLTTQDTLTDSVAEHMTTSLSLSFTFLSVFLIFSVIGIWFLFSKKTINLKTDMRIFAICSSIVAIYISSAFIRLELFASVGIIILGSIGLTILTQKIFEQNKQNFTKIIFPAVIIILFIIPMTMPENNNWLTWADFTPSILNGGSSFTNFSSNDWKDATLWLKQNTPEDAIIASWWDYGYWITTLSERTTLADNATLIDWQIKKIGYALITTPENSWHILKSHYTEDVSQYIGQENIKLWGMIKDPTLEMTFDKSCKQIFKKEAQELGVPERSCHPILQGMDADYVVIYIAGERFYSENSNVPFYTLEGGGDESKKTWFTAISNHPVSKMIENDNITPTPYYMENSTLGLLTPFSIYKYVEPSTGRAFDVYQNGLIPVYVNDLKFKDPESDPFYLVYASPSFYSQQQGAMSAVLIYKINHDYNPQN</sequence>
<evidence type="ECO:0000313" key="22">
    <source>
        <dbReference type="Proteomes" id="UP000030944"/>
    </source>
</evidence>
<comment type="cofactor">
    <cofactor evidence="2">
        <name>Mg(2+)</name>
        <dbReference type="ChEBI" id="CHEBI:18420"/>
    </cofactor>
</comment>
<dbReference type="Pfam" id="PF02516">
    <property type="entry name" value="STT3"/>
    <property type="match status" value="1"/>
</dbReference>
<feature type="transmembrane region" description="Helical" evidence="17">
    <location>
        <begin position="263"/>
        <end position="286"/>
    </location>
</feature>
<reference evidence="20 22" key="1">
    <citation type="journal article" date="2015" name="Proc. Natl. Acad. Sci. U.S.A.">
        <title>Genomic and proteomic characterization of "Candidatus Nitrosopelagicus brevis": An ammonia-oxidizing archaeon from the open ocean.</title>
        <authorList>
            <person name="Santoro A.E."/>
            <person name="Dupont C.L."/>
            <person name="Richter R.A."/>
            <person name="Craig M.T."/>
            <person name="Carini P."/>
            <person name="McIlvin M.R."/>
            <person name="Yang Y."/>
            <person name="Orsi W.D."/>
            <person name="Moran D.M."/>
            <person name="Saito M.A."/>
        </authorList>
    </citation>
    <scope>NUCLEOTIDE SEQUENCE [LARGE SCALE GENOMIC DNA]</scope>
    <source>
        <strain evidence="20">CN25</strain>
        <strain evidence="22">V2</strain>
    </source>
</reference>
<evidence type="ECO:0000256" key="7">
    <source>
        <dbReference type="ARBA" id="ARBA00022676"/>
    </source>
</evidence>
<evidence type="ECO:0000313" key="20">
    <source>
        <dbReference type="EMBL" id="AJA93022.1"/>
    </source>
</evidence>
<feature type="transmembrane region" description="Helical" evidence="17">
    <location>
        <begin position="170"/>
        <end position="186"/>
    </location>
</feature>
<dbReference type="KEGG" id="nbv:T478_1421"/>
<dbReference type="EC" id="2.4.99.21" evidence="6"/>
<dbReference type="PANTHER" id="PTHR13872">
    <property type="entry name" value="DOLICHYL-DIPHOSPHOOLIGOSACCHARIDE--PROTEIN GLYCOSYLTRANSFERASE SUBUNIT"/>
    <property type="match status" value="1"/>
</dbReference>
<dbReference type="Proteomes" id="UP000030944">
    <property type="component" value="Chromosome"/>
</dbReference>
<evidence type="ECO:0000256" key="15">
    <source>
        <dbReference type="ARBA" id="ARBA00030679"/>
    </source>
</evidence>
<evidence type="ECO:0000256" key="1">
    <source>
        <dbReference type="ARBA" id="ARBA00001936"/>
    </source>
</evidence>
<evidence type="ECO:0000259" key="19">
    <source>
        <dbReference type="Pfam" id="PF21436"/>
    </source>
</evidence>
<evidence type="ECO:0000256" key="3">
    <source>
        <dbReference type="ARBA" id="ARBA00004127"/>
    </source>
</evidence>
<proteinExistence type="inferred from homology"/>
<keyword evidence="23" id="KW-1185">Reference proteome</keyword>
<dbReference type="InterPro" id="IPR048999">
    <property type="entry name" value="STT3-PglB_core"/>
</dbReference>
<feature type="transmembrane region" description="Helical" evidence="17">
    <location>
        <begin position="17"/>
        <end position="36"/>
    </location>
</feature>
<gene>
    <name evidence="21" type="ORF">A7X95_04710</name>
    <name evidence="20" type="ORF">T478_1421</name>
</gene>
<dbReference type="AlphaFoldDB" id="A0A0A7V1V1"/>
<reference evidence="21" key="2">
    <citation type="submission" date="2016-05" db="EMBL/GenBank/DDBJ databases">
        <authorList>
            <person name="Lavstsen T."/>
            <person name="Jespersen J.S."/>
        </authorList>
    </citation>
    <scope>NUCLEOTIDE SEQUENCE [LARGE SCALE GENOMIC DNA]</scope>
    <source>
        <strain evidence="21">U25</strain>
    </source>
</reference>
<dbReference type="STRING" id="1410606.T478_1421"/>
<feature type="transmembrane region" description="Helical" evidence="17">
    <location>
        <begin position="351"/>
        <end position="373"/>
    </location>
</feature>